<organism evidence="5 6">
    <name type="scientific">Chryseobacterium pennae</name>
    <dbReference type="NCBI Taxonomy" id="2258962"/>
    <lineage>
        <taxon>Bacteria</taxon>
        <taxon>Pseudomonadati</taxon>
        <taxon>Bacteroidota</taxon>
        <taxon>Flavobacteriia</taxon>
        <taxon>Flavobacteriales</taxon>
        <taxon>Weeksellaceae</taxon>
        <taxon>Chryseobacterium group</taxon>
        <taxon>Chryseobacterium</taxon>
    </lineage>
</organism>
<dbReference type="GO" id="GO:0016747">
    <property type="term" value="F:acyltransferase activity, transferring groups other than amino-acyl groups"/>
    <property type="evidence" value="ECO:0007669"/>
    <property type="project" value="InterPro"/>
</dbReference>
<comment type="similarity">
    <text evidence="3">Belongs to the acetyltransferase family. RimJ subfamily.</text>
</comment>
<dbReference type="PANTHER" id="PTHR43792:SF8">
    <property type="entry name" value="[RIBOSOMAL PROTEIN US5]-ALANINE N-ACETYLTRANSFERASE"/>
    <property type="match status" value="1"/>
</dbReference>
<protein>
    <submittedName>
        <fullName evidence="5">N-acetyltransferase</fullName>
    </submittedName>
</protein>
<comment type="caution">
    <text evidence="5">The sequence shown here is derived from an EMBL/GenBank/DDBJ whole genome shotgun (WGS) entry which is preliminary data.</text>
</comment>
<gene>
    <name evidence="5" type="ORF">DRF65_24330</name>
</gene>
<keyword evidence="6" id="KW-1185">Reference proteome</keyword>
<evidence type="ECO:0000256" key="3">
    <source>
        <dbReference type="ARBA" id="ARBA00038502"/>
    </source>
</evidence>
<evidence type="ECO:0000313" key="5">
    <source>
        <dbReference type="EMBL" id="REC59855.1"/>
    </source>
</evidence>
<dbReference type="InterPro" id="IPR000182">
    <property type="entry name" value="GNAT_dom"/>
</dbReference>
<keyword evidence="1 5" id="KW-0808">Transferase</keyword>
<feature type="domain" description="N-acetyltransferase" evidence="4">
    <location>
        <begin position="11"/>
        <end position="179"/>
    </location>
</feature>
<dbReference type="InterPro" id="IPR016181">
    <property type="entry name" value="Acyl_CoA_acyltransferase"/>
</dbReference>
<dbReference type="InterPro" id="IPR051531">
    <property type="entry name" value="N-acetyltransferase"/>
</dbReference>
<keyword evidence="2" id="KW-0012">Acyltransferase</keyword>
<dbReference type="AlphaFoldDB" id="A0A3D9C1W3"/>
<dbReference type="PANTHER" id="PTHR43792">
    <property type="entry name" value="GNAT FAMILY, PUTATIVE (AFU_ORTHOLOGUE AFUA_3G00765)-RELATED-RELATED"/>
    <property type="match status" value="1"/>
</dbReference>
<name>A0A3D9C1W3_9FLAO</name>
<evidence type="ECO:0000313" key="6">
    <source>
        <dbReference type="Proteomes" id="UP000256686"/>
    </source>
</evidence>
<dbReference type="SUPFAM" id="SSF55729">
    <property type="entry name" value="Acyl-CoA N-acyltransferases (Nat)"/>
    <property type="match status" value="1"/>
</dbReference>
<accession>A0A3D9C1W3</accession>
<dbReference type="EMBL" id="QNVT01000032">
    <property type="protein sequence ID" value="REC59855.1"/>
    <property type="molecule type" value="Genomic_DNA"/>
</dbReference>
<dbReference type="Gene3D" id="3.40.630.30">
    <property type="match status" value="1"/>
</dbReference>
<reference evidence="6" key="1">
    <citation type="submission" date="2018-06" db="EMBL/GenBank/DDBJ databases">
        <authorList>
            <person name="Lum Nde A."/>
            <person name="Hugo C."/>
        </authorList>
    </citation>
    <scope>NUCLEOTIDE SEQUENCE [LARGE SCALE GENOMIC DNA]</scope>
    <source>
        <strain evidence="6">1_F178</strain>
    </source>
</reference>
<dbReference type="RefSeq" id="WP_115973313.1">
    <property type="nucleotide sequence ID" value="NZ_QNVT01000032.1"/>
</dbReference>
<proteinExistence type="inferred from homology"/>
<evidence type="ECO:0000256" key="2">
    <source>
        <dbReference type="ARBA" id="ARBA00023315"/>
    </source>
</evidence>
<dbReference type="Pfam" id="PF13302">
    <property type="entry name" value="Acetyltransf_3"/>
    <property type="match status" value="1"/>
</dbReference>
<evidence type="ECO:0000256" key="1">
    <source>
        <dbReference type="ARBA" id="ARBA00022679"/>
    </source>
</evidence>
<sequence length="185" mass="21638">MNDLILKSQRLTLRTFKVSDVSNVHHMLLQPESTLFNPSSYSEDKKETQKLINIWRSEAESGQSRKKFTFLIETTTDCTFVGIIAIDLIKFHYKNAETWYKLSPEIWGKGYATEALERIIRFGFEDLKLHRIEAGCAVDNIASYKVMEKCGMIREAHRRKLLPLKNGWSDNYEYAILEEDYFAKQ</sequence>
<evidence type="ECO:0000259" key="4">
    <source>
        <dbReference type="PROSITE" id="PS51186"/>
    </source>
</evidence>
<dbReference type="PROSITE" id="PS51186">
    <property type="entry name" value="GNAT"/>
    <property type="match status" value="1"/>
</dbReference>
<dbReference type="Proteomes" id="UP000256686">
    <property type="component" value="Unassembled WGS sequence"/>
</dbReference>